<dbReference type="InterPro" id="IPR035901">
    <property type="entry name" value="GIY-YIG_endonuc_sf"/>
</dbReference>
<protein>
    <recommendedName>
        <fullName evidence="7">UvrABC system protein C</fullName>
        <shortName evidence="7">Protein UvrC</shortName>
    </recommendedName>
    <alternativeName>
        <fullName evidence="7">Excinuclease ABC subunit C</fullName>
    </alternativeName>
</protein>
<dbReference type="Pfam" id="PF01541">
    <property type="entry name" value="GIY-YIG"/>
    <property type="match status" value="1"/>
</dbReference>
<dbReference type="GO" id="GO:0009381">
    <property type="term" value="F:excinuclease ABC activity"/>
    <property type="evidence" value="ECO:0007669"/>
    <property type="project" value="UniProtKB-UniRule"/>
</dbReference>
<keyword evidence="5 7" id="KW-0234">DNA repair</keyword>
<dbReference type="GO" id="GO:0009380">
    <property type="term" value="C:excinuclease repair complex"/>
    <property type="evidence" value="ECO:0007669"/>
    <property type="project" value="InterPro"/>
</dbReference>
<keyword evidence="4 7" id="KW-0267">Excision nuclease</keyword>
<dbReference type="Gene3D" id="3.30.420.340">
    <property type="entry name" value="UvrC, RNAse H endonuclease domain"/>
    <property type="match status" value="1"/>
</dbReference>
<organism evidence="11 12">
    <name type="scientific">Desulfobotulus alkaliphilus</name>
    <dbReference type="NCBI Taxonomy" id="622671"/>
    <lineage>
        <taxon>Bacteria</taxon>
        <taxon>Pseudomonadati</taxon>
        <taxon>Thermodesulfobacteriota</taxon>
        <taxon>Desulfobacteria</taxon>
        <taxon>Desulfobacterales</taxon>
        <taxon>Desulfobacteraceae</taxon>
        <taxon>Desulfobotulus</taxon>
    </lineage>
</organism>
<dbReference type="Pfam" id="PF08459">
    <property type="entry name" value="UvrC_RNaseH_dom"/>
    <property type="match status" value="1"/>
</dbReference>
<dbReference type="PANTHER" id="PTHR30562:SF1">
    <property type="entry name" value="UVRABC SYSTEM PROTEIN C"/>
    <property type="match status" value="1"/>
</dbReference>
<keyword evidence="2 7" id="KW-0227">DNA damage</keyword>
<dbReference type="PROSITE" id="PS50164">
    <property type="entry name" value="GIY_YIG"/>
    <property type="match status" value="1"/>
</dbReference>
<evidence type="ECO:0000313" key="11">
    <source>
        <dbReference type="EMBL" id="TWI72298.1"/>
    </source>
</evidence>
<comment type="subcellular location">
    <subcellularLocation>
        <location evidence="7">Cytoplasm</location>
    </subcellularLocation>
</comment>
<comment type="caution">
    <text evidence="11">The sequence shown here is derived from an EMBL/GenBank/DDBJ whole genome shotgun (WGS) entry which is preliminary data.</text>
</comment>
<dbReference type="GO" id="GO:0003677">
    <property type="term" value="F:DNA binding"/>
    <property type="evidence" value="ECO:0007669"/>
    <property type="project" value="UniProtKB-UniRule"/>
</dbReference>
<dbReference type="Proteomes" id="UP000318307">
    <property type="component" value="Unassembled WGS sequence"/>
</dbReference>
<comment type="function">
    <text evidence="7">The UvrABC repair system catalyzes the recognition and processing of DNA lesions. UvrC both incises the 5' and 3' sides of the lesion. The N-terminal half is responsible for the 3' incision and the C-terminal half is responsible for the 5' incision.</text>
</comment>
<dbReference type="NCBIfam" id="NF001824">
    <property type="entry name" value="PRK00558.1-5"/>
    <property type="match status" value="1"/>
</dbReference>
<dbReference type="HAMAP" id="MF_00203">
    <property type="entry name" value="UvrC"/>
    <property type="match status" value="1"/>
</dbReference>
<dbReference type="InterPro" id="IPR038476">
    <property type="entry name" value="UvrC_RNase_H_dom_sf"/>
</dbReference>
<sequence length="631" mass="71408">MVMNMGGEEVDTGCEGHTEASGPSLLIREKLVRVATGPGVYLMKDGENRIIYVGKAKNLRRRLASYFQRMDRHPVKTGVLVAKIADFDTILTESENEALLLESTLIKRHRPRYNVILKDDKQYPFLRLDLSHPFPNLTVVRRIQKDHARYFGPFSSGGAVRETLKLVNRTFRLRTCKDTVMKSRSRPCLNYQMGVCTGACCKEVDAEAYRRNVREAVLVLKGKTPVLLTKLQREMKKAALAQNFEKAAEIRDKLFALERTRESQVVVATDLVDRDILGRAEVPGMGIFTLMRVRSGLLTDTRHFVFRETLADPGEQIASFIRQYYPEQPQPPREILVPEDIEDTEALSEALHTWTGKKVRITRPLRGEKVKLLDWAKSNAEKELEERMALRQGDEAVLEALGARLGMEGFPRRIECFDNANISGQNPVTGMVVFIDGRPDKAQYRRYRIRHVPEQDDYAYMDETLRRRFAPEKLEGPLPDLLLVDGGKGQLNIAIEVLKDMGIFGSFHVAAIAKMDVEKGESEDKIFIPGRMNPVNMGKDPQALFLLMRIRDEAHKTAVGFHRKQRNKTTLHSRLDGAPGVGPKRKAALLSHFGSFKKLLAAPVEEISAVEGFSQQSARRLYAFLHSSELA</sequence>
<dbReference type="FunFam" id="3.40.1440.10:FF:000001">
    <property type="entry name" value="UvrABC system protein C"/>
    <property type="match status" value="1"/>
</dbReference>
<dbReference type="InterPro" id="IPR010994">
    <property type="entry name" value="RuvA_2-like"/>
</dbReference>
<dbReference type="SUPFAM" id="SSF47781">
    <property type="entry name" value="RuvA domain 2-like"/>
    <property type="match status" value="1"/>
</dbReference>
<dbReference type="GO" id="GO:0005737">
    <property type="term" value="C:cytoplasm"/>
    <property type="evidence" value="ECO:0007669"/>
    <property type="project" value="UniProtKB-SubCell"/>
</dbReference>
<dbReference type="GO" id="GO:0006289">
    <property type="term" value="P:nucleotide-excision repair"/>
    <property type="evidence" value="ECO:0007669"/>
    <property type="project" value="UniProtKB-UniRule"/>
</dbReference>
<dbReference type="InterPro" id="IPR000305">
    <property type="entry name" value="GIY-YIG_endonuc"/>
</dbReference>
<keyword evidence="6 7" id="KW-0742">SOS response</keyword>
<dbReference type="SUPFAM" id="SSF46600">
    <property type="entry name" value="C-terminal UvrC-binding domain of UvrB"/>
    <property type="match status" value="1"/>
</dbReference>
<evidence type="ECO:0000259" key="10">
    <source>
        <dbReference type="PROSITE" id="PS50165"/>
    </source>
</evidence>
<dbReference type="AlphaFoldDB" id="A0A562RTC4"/>
<dbReference type="Pfam" id="PF22920">
    <property type="entry name" value="UvrC_RNaseH"/>
    <property type="match status" value="1"/>
</dbReference>
<dbReference type="RefSeq" id="WP_246118560.1">
    <property type="nucleotide sequence ID" value="NZ_VLLC01000011.1"/>
</dbReference>
<evidence type="ECO:0000256" key="1">
    <source>
        <dbReference type="ARBA" id="ARBA00022490"/>
    </source>
</evidence>
<dbReference type="SMART" id="SM00465">
    <property type="entry name" value="GIYc"/>
    <property type="match status" value="1"/>
</dbReference>
<dbReference type="SMART" id="SM00278">
    <property type="entry name" value="HhH1"/>
    <property type="match status" value="2"/>
</dbReference>
<dbReference type="PANTHER" id="PTHR30562">
    <property type="entry name" value="UVRC/OXIDOREDUCTASE"/>
    <property type="match status" value="1"/>
</dbReference>
<reference evidence="11 12" key="1">
    <citation type="submission" date="2019-07" db="EMBL/GenBank/DDBJ databases">
        <title>Genome sequencing of 100 strains of the haloalkaliphilic chemolithoautotrophic sulfur-oxidizing bacterium Thioalkalivibrio.</title>
        <authorList>
            <person name="Muyzer G."/>
        </authorList>
    </citation>
    <scope>NUCLEOTIDE SEQUENCE [LARGE SCALE GENOMIC DNA]</scope>
    <source>
        <strain evidence="11 12">ASO4-4</strain>
    </source>
</reference>
<dbReference type="InterPro" id="IPR001943">
    <property type="entry name" value="UVR_dom"/>
</dbReference>
<evidence type="ECO:0000259" key="8">
    <source>
        <dbReference type="PROSITE" id="PS50151"/>
    </source>
</evidence>
<accession>A0A562RTC4</accession>
<proteinExistence type="inferred from homology"/>
<dbReference type="Pfam" id="PF14520">
    <property type="entry name" value="HHH_5"/>
    <property type="match status" value="1"/>
</dbReference>
<dbReference type="InterPro" id="IPR047296">
    <property type="entry name" value="GIY-YIG_UvrC_Cho"/>
</dbReference>
<dbReference type="InterPro" id="IPR050066">
    <property type="entry name" value="UvrABC_protein_C"/>
</dbReference>
<dbReference type="InterPro" id="IPR036876">
    <property type="entry name" value="UVR_dom_sf"/>
</dbReference>
<dbReference type="Gene3D" id="3.40.1440.10">
    <property type="entry name" value="GIY-YIG endonuclease"/>
    <property type="match status" value="1"/>
</dbReference>
<feature type="domain" description="UvrC family homology region profile" evidence="10">
    <location>
        <begin position="276"/>
        <end position="498"/>
    </location>
</feature>
<dbReference type="InterPro" id="IPR003583">
    <property type="entry name" value="Hlx-hairpin-Hlx_DNA-bd_motif"/>
</dbReference>
<evidence type="ECO:0000256" key="4">
    <source>
        <dbReference type="ARBA" id="ARBA00022881"/>
    </source>
</evidence>
<dbReference type="SUPFAM" id="SSF82771">
    <property type="entry name" value="GIY-YIG endonuclease"/>
    <property type="match status" value="1"/>
</dbReference>
<dbReference type="Gene3D" id="4.10.860.10">
    <property type="entry name" value="UVR domain"/>
    <property type="match status" value="1"/>
</dbReference>
<evidence type="ECO:0000256" key="6">
    <source>
        <dbReference type="ARBA" id="ARBA00023236"/>
    </source>
</evidence>
<comment type="similarity">
    <text evidence="7">Belongs to the UvrC family.</text>
</comment>
<dbReference type="PROSITE" id="PS50151">
    <property type="entry name" value="UVR"/>
    <property type="match status" value="1"/>
</dbReference>
<feature type="domain" description="GIY-YIG" evidence="9">
    <location>
        <begin position="36"/>
        <end position="115"/>
    </location>
</feature>
<dbReference type="Pfam" id="PF02151">
    <property type="entry name" value="UVR"/>
    <property type="match status" value="1"/>
</dbReference>
<evidence type="ECO:0000256" key="5">
    <source>
        <dbReference type="ARBA" id="ARBA00023204"/>
    </source>
</evidence>
<dbReference type="InterPro" id="IPR004791">
    <property type="entry name" value="UvrC"/>
</dbReference>
<dbReference type="InterPro" id="IPR001162">
    <property type="entry name" value="UvrC_RNase_H_dom"/>
</dbReference>
<evidence type="ECO:0000256" key="7">
    <source>
        <dbReference type="HAMAP-Rule" id="MF_00203"/>
    </source>
</evidence>
<comment type="subunit">
    <text evidence="7">Interacts with UvrB in an incision complex.</text>
</comment>
<dbReference type="EMBL" id="VLLC01000011">
    <property type="protein sequence ID" value="TWI72298.1"/>
    <property type="molecule type" value="Genomic_DNA"/>
</dbReference>
<dbReference type="CDD" id="cd10434">
    <property type="entry name" value="GIY-YIG_UvrC_Cho"/>
    <property type="match status" value="1"/>
</dbReference>
<dbReference type="PROSITE" id="PS50165">
    <property type="entry name" value="UVRC"/>
    <property type="match status" value="1"/>
</dbReference>
<dbReference type="GO" id="GO:0009432">
    <property type="term" value="P:SOS response"/>
    <property type="evidence" value="ECO:0007669"/>
    <property type="project" value="UniProtKB-UniRule"/>
</dbReference>
<dbReference type="Gene3D" id="1.10.150.20">
    <property type="entry name" value="5' to 3' exonuclease, C-terminal subdomain"/>
    <property type="match status" value="1"/>
</dbReference>
<name>A0A562RTC4_9BACT</name>
<gene>
    <name evidence="7" type="primary">uvrC</name>
    <name evidence="11" type="ORF">LZ24_01706</name>
</gene>
<keyword evidence="12" id="KW-1185">Reference proteome</keyword>
<dbReference type="NCBIfam" id="TIGR00194">
    <property type="entry name" value="uvrC"/>
    <property type="match status" value="1"/>
</dbReference>
<evidence type="ECO:0000256" key="3">
    <source>
        <dbReference type="ARBA" id="ARBA00022769"/>
    </source>
</evidence>
<evidence type="ECO:0000259" key="9">
    <source>
        <dbReference type="PROSITE" id="PS50164"/>
    </source>
</evidence>
<evidence type="ECO:0000313" key="12">
    <source>
        <dbReference type="Proteomes" id="UP000318307"/>
    </source>
</evidence>
<feature type="domain" description="UVR" evidence="8">
    <location>
        <begin position="225"/>
        <end position="260"/>
    </location>
</feature>
<keyword evidence="3 7" id="KW-0228">DNA excision</keyword>
<keyword evidence="1 7" id="KW-0963">Cytoplasm</keyword>
<evidence type="ECO:0000256" key="2">
    <source>
        <dbReference type="ARBA" id="ARBA00022763"/>
    </source>
</evidence>